<comment type="caution">
    <text evidence="2">The sequence shown here is derived from an EMBL/GenBank/DDBJ whole genome shotgun (WGS) entry which is preliminary data.</text>
</comment>
<sequence>MLDKGCSNKGFAIVIRNDFRKDQPPKENLSQRVVVENTTRIANDQDIPRLYGKEKFLERMGRNKGPTQMWVNQTTSNKENVVEHPSTSQLDQDIQAFSKEEIDHLRALLNSTSKSLGSCGLTMKVSKVHLITIANGDHVPIVGSDNSSLSLHNVLHVSKLANNLISIHRFIQDWNCSVTFFHSHYVIQELTTGRTIGVAKEQGGLYYLQHAKVGNNINKEDLPSNQRATLKTWAASQIWLYHKRLGHPPFELLKAMFPYLFTRVCQFSKHNRATFSPSNNKSLEPFDHIHSNVWGLASNSIFVAKWFVSFIDDCTRMKWIFLMKHKSEVCQIFVDFFCLVKNQFGKSIKRLWLDNGTEFVNLEFSKFLKDNGVIHELTCVNTPQQNGVVERKNHHLLEVSRALLWWTESL</sequence>
<dbReference type="InterPro" id="IPR012337">
    <property type="entry name" value="RNaseH-like_sf"/>
</dbReference>
<dbReference type="GO" id="GO:0003676">
    <property type="term" value="F:nucleic acid binding"/>
    <property type="evidence" value="ECO:0007669"/>
    <property type="project" value="InterPro"/>
</dbReference>
<evidence type="ECO:0000259" key="1">
    <source>
        <dbReference type="PROSITE" id="PS50994"/>
    </source>
</evidence>
<protein>
    <recommendedName>
        <fullName evidence="1">Integrase catalytic domain-containing protein</fullName>
    </recommendedName>
</protein>
<proteinExistence type="predicted"/>
<feature type="non-terminal residue" evidence="2">
    <location>
        <position position="410"/>
    </location>
</feature>
<dbReference type="GO" id="GO:0015074">
    <property type="term" value="P:DNA integration"/>
    <property type="evidence" value="ECO:0007669"/>
    <property type="project" value="InterPro"/>
</dbReference>
<dbReference type="InterPro" id="IPR001584">
    <property type="entry name" value="Integrase_cat-core"/>
</dbReference>
<keyword evidence="3" id="KW-1185">Reference proteome</keyword>
<dbReference type="EMBL" id="QJKJ01005920">
    <property type="protein sequence ID" value="RDX88508.1"/>
    <property type="molecule type" value="Genomic_DNA"/>
</dbReference>
<evidence type="ECO:0000313" key="3">
    <source>
        <dbReference type="Proteomes" id="UP000257109"/>
    </source>
</evidence>
<dbReference type="Pfam" id="PF00665">
    <property type="entry name" value="rve"/>
    <property type="match status" value="1"/>
</dbReference>
<dbReference type="OrthoDB" id="413361at2759"/>
<name>A0A371GD67_MUCPR</name>
<dbReference type="InterPro" id="IPR039537">
    <property type="entry name" value="Retrotran_Ty1/copia-like"/>
</dbReference>
<organism evidence="2 3">
    <name type="scientific">Mucuna pruriens</name>
    <name type="common">Velvet bean</name>
    <name type="synonym">Dolichos pruriens</name>
    <dbReference type="NCBI Taxonomy" id="157652"/>
    <lineage>
        <taxon>Eukaryota</taxon>
        <taxon>Viridiplantae</taxon>
        <taxon>Streptophyta</taxon>
        <taxon>Embryophyta</taxon>
        <taxon>Tracheophyta</taxon>
        <taxon>Spermatophyta</taxon>
        <taxon>Magnoliopsida</taxon>
        <taxon>eudicotyledons</taxon>
        <taxon>Gunneridae</taxon>
        <taxon>Pentapetalae</taxon>
        <taxon>rosids</taxon>
        <taxon>fabids</taxon>
        <taxon>Fabales</taxon>
        <taxon>Fabaceae</taxon>
        <taxon>Papilionoideae</taxon>
        <taxon>50 kb inversion clade</taxon>
        <taxon>NPAAA clade</taxon>
        <taxon>indigoferoid/millettioid clade</taxon>
        <taxon>Phaseoleae</taxon>
        <taxon>Mucuna</taxon>
    </lineage>
</organism>
<dbReference type="STRING" id="157652.A0A371GD67"/>
<dbReference type="PANTHER" id="PTHR42648:SF22">
    <property type="entry name" value="REVERSE TRANSCRIPTASE TY1_COPIA-TYPE DOMAIN-CONTAINING PROTEIN"/>
    <property type="match status" value="1"/>
</dbReference>
<dbReference type="AlphaFoldDB" id="A0A371GD67"/>
<evidence type="ECO:0000313" key="2">
    <source>
        <dbReference type="EMBL" id="RDX88508.1"/>
    </source>
</evidence>
<dbReference type="PANTHER" id="PTHR42648">
    <property type="entry name" value="TRANSPOSASE, PUTATIVE-RELATED"/>
    <property type="match status" value="1"/>
</dbReference>
<dbReference type="Proteomes" id="UP000257109">
    <property type="component" value="Unassembled WGS sequence"/>
</dbReference>
<dbReference type="InterPro" id="IPR036397">
    <property type="entry name" value="RNaseH_sf"/>
</dbReference>
<dbReference type="PROSITE" id="PS50994">
    <property type="entry name" value="INTEGRASE"/>
    <property type="match status" value="1"/>
</dbReference>
<gene>
    <name evidence="2" type="ORF">CR513_29887</name>
</gene>
<feature type="non-terminal residue" evidence="2">
    <location>
        <position position="1"/>
    </location>
</feature>
<dbReference type="SUPFAM" id="SSF53098">
    <property type="entry name" value="Ribonuclease H-like"/>
    <property type="match status" value="1"/>
</dbReference>
<feature type="domain" description="Integrase catalytic" evidence="1">
    <location>
        <begin position="281"/>
        <end position="410"/>
    </location>
</feature>
<dbReference type="Gene3D" id="3.30.420.10">
    <property type="entry name" value="Ribonuclease H-like superfamily/Ribonuclease H"/>
    <property type="match status" value="1"/>
</dbReference>
<reference evidence="2" key="1">
    <citation type="submission" date="2018-05" db="EMBL/GenBank/DDBJ databases">
        <title>Draft genome of Mucuna pruriens seed.</title>
        <authorList>
            <person name="Nnadi N.E."/>
            <person name="Vos R."/>
            <person name="Hasami M.H."/>
            <person name="Devisetty U.K."/>
            <person name="Aguiy J.C."/>
        </authorList>
    </citation>
    <scope>NUCLEOTIDE SEQUENCE [LARGE SCALE GENOMIC DNA]</scope>
    <source>
        <strain evidence="2">JCA_2017</strain>
    </source>
</reference>
<accession>A0A371GD67</accession>